<evidence type="ECO:0000259" key="2">
    <source>
        <dbReference type="PROSITE" id="PS50966"/>
    </source>
</evidence>
<gene>
    <name evidence="3" type="ORF">INT45_004093</name>
</gene>
<evidence type="ECO:0000313" key="3">
    <source>
        <dbReference type="EMBL" id="KAG2215274.1"/>
    </source>
</evidence>
<dbReference type="AlphaFoldDB" id="A0A8H7VI15"/>
<dbReference type="PROSITE" id="PS50966">
    <property type="entry name" value="ZF_SWIM"/>
    <property type="match status" value="1"/>
</dbReference>
<dbReference type="PANTHER" id="PTHR33977:SF1">
    <property type="entry name" value="ZINC ION BINDING PROTEIN"/>
    <property type="match status" value="1"/>
</dbReference>
<evidence type="ECO:0000256" key="1">
    <source>
        <dbReference type="PROSITE-ProRule" id="PRU00325"/>
    </source>
</evidence>
<dbReference type="InterPro" id="IPR007527">
    <property type="entry name" value="Znf_SWIM"/>
</dbReference>
<sequence length="732" mass="84156">MSNNNNNESGLVTKAINILRETWTGTVAPFDINNQCPVTVVINRVDWEKWFLDEQTRTFCTFYDRTGGDARAKNYAFINKFGPHEQPHHNENTNQQEEHIGKKRGRPTILNFHQVYACHRSKAPKQYVRNLERTPLGCNCTSIIKVHCYGDNPLKMHVEYNWQHTGHDLGSSADMQSIPAGRSARQLIETMVDEEMTWKSICHAIRVDRAELERIKRSNYKQLPAIKKISYDMVYYAMRKAIKRRSQLGRLLSESLTKWGEKISSEGGAYHYNNDMDDVQEGMFSFGFITEFQQEIIAENTNTVVCMDSTHGTCLDDNGSRCFLYTLVIRSNVTGKGCPVGWMLTNSETHYPIVSWLQWVRDTVMFTPTQVMIDNSDTEIKALRIVFGEDTAILICHWHILRAWKKHIIKKVNPVSRAIRPDTVRAKRGEALDILIRMMSAATEDDFNSGYHDLSEFGIRNRSWDCAGLLSYFDSEYLSKKQEWSSAWRQNHSSLNTNAYVESWHRTLKETYLANIRSQHVDGLVYILHEIIALDFMSHDTDVRANLRRRAMNKAEKERQQHALDLSDFDAEMMLIAHNVGSITVSSFTNGDLEYVVNFNEQSNSLQSCTCPDYSRNAPIICKHMFLIHRVERISLPYSSPPVARNVNTMQSHMPINEVPRPDPEGLYLEAVERFKEATAKINAATEGLERAQYQLNAANVINSAAEELNAIWSTLQKFKKSNINGNHQNRF</sequence>
<dbReference type="OrthoDB" id="2289406at2759"/>
<dbReference type="GO" id="GO:0008270">
    <property type="term" value="F:zinc ion binding"/>
    <property type="evidence" value="ECO:0007669"/>
    <property type="project" value="UniProtKB-KW"/>
</dbReference>
<evidence type="ECO:0000313" key="4">
    <source>
        <dbReference type="Proteomes" id="UP000646827"/>
    </source>
</evidence>
<comment type="caution">
    <text evidence="3">The sequence shown here is derived from an EMBL/GenBank/DDBJ whole genome shotgun (WGS) entry which is preliminary data.</text>
</comment>
<feature type="domain" description="SWIM-type" evidence="2">
    <location>
        <begin position="595"/>
        <end position="633"/>
    </location>
</feature>
<protein>
    <recommendedName>
        <fullName evidence="2">SWIM-type domain-containing protein</fullName>
    </recommendedName>
</protein>
<accession>A0A8H7VI15</accession>
<organism evidence="3 4">
    <name type="scientific">Circinella minor</name>
    <dbReference type="NCBI Taxonomy" id="1195481"/>
    <lineage>
        <taxon>Eukaryota</taxon>
        <taxon>Fungi</taxon>
        <taxon>Fungi incertae sedis</taxon>
        <taxon>Mucoromycota</taxon>
        <taxon>Mucoromycotina</taxon>
        <taxon>Mucoromycetes</taxon>
        <taxon>Mucorales</taxon>
        <taxon>Lichtheimiaceae</taxon>
        <taxon>Circinella</taxon>
    </lineage>
</organism>
<reference evidence="3 4" key="1">
    <citation type="submission" date="2020-12" db="EMBL/GenBank/DDBJ databases">
        <title>Metabolic potential, ecology and presence of endohyphal bacteria is reflected in genomic diversity of Mucoromycotina.</title>
        <authorList>
            <person name="Muszewska A."/>
            <person name="Okrasinska A."/>
            <person name="Steczkiewicz K."/>
            <person name="Drgas O."/>
            <person name="Orlowska M."/>
            <person name="Perlinska-Lenart U."/>
            <person name="Aleksandrzak-Piekarczyk T."/>
            <person name="Szatraj K."/>
            <person name="Zielenkiewicz U."/>
            <person name="Pilsyk S."/>
            <person name="Malc E."/>
            <person name="Mieczkowski P."/>
            <person name="Kruszewska J.S."/>
            <person name="Biernat P."/>
            <person name="Pawlowska J."/>
        </authorList>
    </citation>
    <scope>NUCLEOTIDE SEQUENCE [LARGE SCALE GENOMIC DNA]</scope>
    <source>
        <strain evidence="3 4">CBS 142.35</strain>
    </source>
</reference>
<name>A0A8H7VI15_9FUNG</name>
<dbReference type="EMBL" id="JAEPRB010000531">
    <property type="protein sequence ID" value="KAG2215274.1"/>
    <property type="molecule type" value="Genomic_DNA"/>
</dbReference>
<dbReference type="PANTHER" id="PTHR33977">
    <property type="entry name" value="ZINC ION BINDING PROTEIN"/>
    <property type="match status" value="1"/>
</dbReference>
<keyword evidence="1" id="KW-0479">Metal-binding</keyword>
<keyword evidence="4" id="KW-1185">Reference proteome</keyword>
<proteinExistence type="predicted"/>
<dbReference type="Proteomes" id="UP000646827">
    <property type="component" value="Unassembled WGS sequence"/>
</dbReference>
<keyword evidence="1" id="KW-0862">Zinc</keyword>
<keyword evidence="1" id="KW-0863">Zinc-finger</keyword>